<keyword evidence="6" id="KW-0548">Nucleotidyltransferase</keyword>
<feature type="domain" description="Tf2-1-like SH3-like" evidence="9">
    <location>
        <begin position="17"/>
        <end position="81"/>
    </location>
</feature>
<comment type="pathway">
    <text evidence="3">Lipid metabolism.</text>
</comment>
<dbReference type="EC" id="2.7.7.41" evidence="4"/>
<dbReference type="AlphaFoldDB" id="A0A438GXH7"/>
<dbReference type="Proteomes" id="UP000288805">
    <property type="component" value="Unassembled WGS sequence"/>
</dbReference>
<comment type="catalytic activity">
    <reaction evidence="1">
        <text>a 1,2-diacyl-sn-glycero-3-phosphate + CTP + H(+) = a CDP-1,2-diacyl-sn-glycerol + diphosphate</text>
        <dbReference type="Rhea" id="RHEA:16229"/>
        <dbReference type="ChEBI" id="CHEBI:15378"/>
        <dbReference type="ChEBI" id="CHEBI:33019"/>
        <dbReference type="ChEBI" id="CHEBI:37563"/>
        <dbReference type="ChEBI" id="CHEBI:58332"/>
        <dbReference type="ChEBI" id="CHEBI:58608"/>
        <dbReference type="EC" id="2.7.7.41"/>
    </reaction>
</comment>
<comment type="caution">
    <text evidence="10">The sequence shown here is derived from an EMBL/GenBank/DDBJ whole genome shotgun (WGS) entry which is preliminary data.</text>
</comment>
<evidence type="ECO:0000313" key="10">
    <source>
        <dbReference type="EMBL" id="RVW76912.1"/>
    </source>
</evidence>
<keyword evidence="7" id="KW-0443">Lipid metabolism</keyword>
<name>A0A438GXH7_VITVI</name>
<gene>
    <name evidence="10" type="ORF">CK203_051558</name>
</gene>
<proteinExistence type="predicted"/>
<evidence type="ECO:0000256" key="2">
    <source>
        <dbReference type="ARBA" id="ARBA00005119"/>
    </source>
</evidence>
<evidence type="ECO:0000313" key="11">
    <source>
        <dbReference type="Proteomes" id="UP000288805"/>
    </source>
</evidence>
<dbReference type="PANTHER" id="PTHR47101">
    <property type="entry name" value="PHOSPHATIDATE CYTIDYLYLTRANSFERASE 5, CHLOROPLASTIC"/>
    <property type="match status" value="1"/>
</dbReference>
<accession>A0A438GXH7</accession>
<sequence length="166" mass="19579">MKKWADKKRRHGEYQVGDLVLVKLLLQQFKSLRPVHKGLVRRYKDPSPILGRVDKVSYRVELPLRMKICHVFHVSYLKPYHEDKDDPSQGLSEKVPTTVVTFYDAYHRRLSYKEMRFQQFFGNSLVREKLIRFLFTGGILDRADSYIFTGALAYSFVKTFLPLYGV</sequence>
<dbReference type="Pfam" id="PF24626">
    <property type="entry name" value="SH3_Tf2-1"/>
    <property type="match status" value="1"/>
</dbReference>
<dbReference type="EMBL" id="QGNW01000321">
    <property type="protein sequence ID" value="RVW76912.1"/>
    <property type="molecule type" value="Genomic_DNA"/>
</dbReference>
<evidence type="ECO:0000256" key="6">
    <source>
        <dbReference type="ARBA" id="ARBA00022695"/>
    </source>
</evidence>
<dbReference type="GO" id="GO:0008654">
    <property type="term" value="P:phospholipid biosynthetic process"/>
    <property type="evidence" value="ECO:0007669"/>
    <property type="project" value="UniProtKB-KW"/>
</dbReference>
<keyword evidence="7" id="KW-0594">Phospholipid biosynthesis</keyword>
<comment type="pathway">
    <text evidence="2">Phospholipid metabolism; CDP-diacylglycerol biosynthesis; CDP-diacylglycerol from sn-glycerol 3-phosphate: step 3/3.</text>
</comment>
<evidence type="ECO:0000256" key="3">
    <source>
        <dbReference type="ARBA" id="ARBA00005189"/>
    </source>
</evidence>
<evidence type="ECO:0000259" key="9">
    <source>
        <dbReference type="Pfam" id="PF24626"/>
    </source>
</evidence>
<keyword evidence="5" id="KW-0444">Lipid biosynthesis</keyword>
<dbReference type="PANTHER" id="PTHR47101:SF1">
    <property type="entry name" value="PHOSPHATIDATE CYTIDYLYLTRANSFERASE 4, CHLOROPLASTIC"/>
    <property type="match status" value="1"/>
</dbReference>
<organism evidence="10 11">
    <name type="scientific">Vitis vinifera</name>
    <name type="common">Grape</name>
    <dbReference type="NCBI Taxonomy" id="29760"/>
    <lineage>
        <taxon>Eukaryota</taxon>
        <taxon>Viridiplantae</taxon>
        <taxon>Streptophyta</taxon>
        <taxon>Embryophyta</taxon>
        <taxon>Tracheophyta</taxon>
        <taxon>Spermatophyta</taxon>
        <taxon>Magnoliopsida</taxon>
        <taxon>eudicotyledons</taxon>
        <taxon>Gunneridae</taxon>
        <taxon>Pentapetalae</taxon>
        <taxon>rosids</taxon>
        <taxon>Vitales</taxon>
        <taxon>Vitaceae</taxon>
        <taxon>Viteae</taxon>
        <taxon>Vitis</taxon>
    </lineage>
</organism>
<evidence type="ECO:0000256" key="1">
    <source>
        <dbReference type="ARBA" id="ARBA00001698"/>
    </source>
</evidence>
<keyword evidence="6" id="KW-0808">Transferase</keyword>
<protein>
    <recommendedName>
        <fullName evidence="4">phosphatidate cytidylyltransferase</fullName>
        <ecNumber evidence="4">2.7.7.41</ecNumber>
    </recommendedName>
</protein>
<reference evidence="10 11" key="1">
    <citation type="journal article" date="2018" name="PLoS Genet.">
        <title>Population sequencing reveals clonal diversity and ancestral inbreeding in the grapevine cultivar Chardonnay.</title>
        <authorList>
            <person name="Roach M.J."/>
            <person name="Johnson D.L."/>
            <person name="Bohlmann J."/>
            <person name="van Vuuren H.J."/>
            <person name="Jones S.J."/>
            <person name="Pretorius I.S."/>
            <person name="Schmidt S.A."/>
            <person name="Borneman A.R."/>
        </authorList>
    </citation>
    <scope>NUCLEOTIDE SEQUENCE [LARGE SCALE GENOMIC DNA]</scope>
    <source>
        <strain evidence="11">cv. Chardonnay</strain>
        <tissue evidence="10">Leaf</tissue>
    </source>
</reference>
<evidence type="ECO:0000256" key="7">
    <source>
        <dbReference type="ARBA" id="ARBA00023209"/>
    </source>
</evidence>
<evidence type="ECO:0000256" key="8">
    <source>
        <dbReference type="ARBA" id="ARBA00023264"/>
    </source>
</evidence>
<evidence type="ECO:0000256" key="4">
    <source>
        <dbReference type="ARBA" id="ARBA00012487"/>
    </source>
</evidence>
<dbReference type="GO" id="GO:0004605">
    <property type="term" value="F:phosphatidate cytidylyltransferase activity"/>
    <property type="evidence" value="ECO:0007669"/>
    <property type="project" value="UniProtKB-EC"/>
</dbReference>
<keyword evidence="8" id="KW-1208">Phospholipid metabolism</keyword>
<evidence type="ECO:0000256" key="5">
    <source>
        <dbReference type="ARBA" id="ARBA00022516"/>
    </source>
</evidence>
<dbReference type="InterPro" id="IPR056924">
    <property type="entry name" value="SH3_Tf2-1"/>
</dbReference>